<sequence>MKSIHFTTEATSVSDRVINNGPTLMEILMNKNLWVEMFPCIIGKNIYR</sequence>
<gene>
    <name evidence="1" type="ORF">RDI58_015253</name>
</gene>
<dbReference type="EMBL" id="JBANQN010000006">
    <property type="protein sequence ID" value="KAK6786728.1"/>
    <property type="molecule type" value="Genomic_DNA"/>
</dbReference>
<reference evidence="1 2" key="1">
    <citation type="submission" date="2024-02" db="EMBL/GenBank/DDBJ databases">
        <title>de novo genome assembly of Solanum bulbocastanum strain 11H21.</title>
        <authorList>
            <person name="Hosaka A.J."/>
        </authorList>
    </citation>
    <scope>NUCLEOTIDE SEQUENCE [LARGE SCALE GENOMIC DNA]</scope>
    <source>
        <tissue evidence="1">Young leaves</tissue>
    </source>
</reference>
<evidence type="ECO:0000313" key="1">
    <source>
        <dbReference type="EMBL" id="KAK6786728.1"/>
    </source>
</evidence>
<evidence type="ECO:0000313" key="2">
    <source>
        <dbReference type="Proteomes" id="UP001371456"/>
    </source>
</evidence>
<dbReference type="Proteomes" id="UP001371456">
    <property type="component" value="Unassembled WGS sequence"/>
</dbReference>
<accession>A0AAN8TL91</accession>
<comment type="caution">
    <text evidence="1">The sequence shown here is derived from an EMBL/GenBank/DDBJ whole genome shotgun (WGS) entry which is preliminary data.</text>
</comment>
<keyword evidence="2" id="KW-1185">Reference proteome</keyword>
<protein>
    <submittedName>
        <fullName evidence="1">Uncharacterized protein</fullName>
    </submittedName>
</protein>
<dbReference type="AlphaFoldDB" id="A0AAN8TL91"/>
<name>A0AAN8TL91_SOLBU</name>
<proteinExistence type="predicted"/>
<organism evidence="1 2">
    <name type="scientific">Solanum bulbocastanum</name>
    <name type="common">Wild potato</name>
    <dbReference type="NCBI Taxonomy" id="147425"/>
    <lineage>
        <taxon>Eukaryota</taxon>
        <taxon>Viridiplantae</taxon>
        <taxon>Streptophyta</taxon>
        <taxon>Embryophyta</taxon>
        <taxon>Tracheophyta</taxon>
        <taxon>Spermatophyta</taxon>
        <taxon>Magnoliopsida</taxon>
        <taxon>eudicotyledons</taxon>
        <taxon>Gunneridae</taxon>
        <taxon>Pentapetalae</taxon>
        <taxon>asterids</taxon>
        <taxon>lamiids</taxon>
        <taxon>Solanales</taxon>
        <taxon>Solanaceae</taxon>
        <taxon>Solanoideae</taxon>
        <taxon>Solaneae</taxon>
        <taxon>Solanum</taxon>
    </lineage>
</organism>